<protein>
    <recommendedName>
        <fullName evidence="2">Band 7 domain-containing protein</fullName>
    </recommendedName>
</protein>
<gene>
    <name evidence="3" type="ORF">DXB12_00530</name>
</gene>
<feature type="coiled-coil region" evidence="1">
    <location>
        <begin position="208"/>
        <end position="239"/>
    </location>
</feature>
<dbReference type="SUPFAM" id="SSF117892">
    <property type="entry name" value="Band 7/SPFH domain"/>
    <property type="match status" value="1"/>
</dbReference>
<feature type="domain" description="Band 7" evidence="2">
    <location>
        <begin position="9"/>
        <end position="197"/>
    </location>
</feature>
<keyword evidence="1" id="KW-0175">Coiled coil</keyword>
<accession>A0A3E5GWR6</accession>
<evidence type="ECO:0000259" key="2">
    <source>
        <dbReference type="Pfam" id="PF01145"/>
    </source>
</evidence>
<dbReference type="Gene3D" id="3.30.479.30">
    <property type="entry name" value="Band 7 domain"/>
    <property type="match status" value="1"/>
</dbReference>
<name>A0A3E5GWR6_9FIRM</name>
<keyword evidence="4" id="KW-1185">Reference proteome</keyword>
<dbReference type="InterPro" id="IPR001107">
    <property type="entry name" value="Band_7"/>
</dbReference>
<reference evidence="3 4" key="1">
    <citation type="submission" date="2018-08" db="EMBL/GenBank/DDBJ databases">
        <title>A genome reference for cultivated species of the human gut microbiota.</title>
        <authorList>
            <person name="Zou Y."/>
            <person name="Xue W."/>
            <person name="Luo G."/>
        </authorList>
    </citation>
    <scope>NUCLEOTIDE SEQUENCE [LARGE SCALE GENOMIC DNA]</scope>
    <source>
        <strain evidence="3 4">OM02-12</strain>
    </source>
</reference>
<dbReference type="Proteomes" id="UP000261055">
    <property type="component" value="Unassembled WGS sequence"/>
</dbReference>
<dbReference type="Pfam" id="PF01145">
    <property type="entry name" value="Band_7"/>
    <property type="match status" value="1"/>
</dbReference>
<evidence type="ECO:0000313" key="4">
    <source>
        <dbReference type="Proteomes" id="UP000261055"/>
    </source>
</evidence>
<dbReference type="InterPro" id="IPR036013">
    <property type="entry name" value="Band_7/SPFH_dom_sf"/>
</dbReference>
<comment type="caution">
    <text evidence="3">The sequence shown here is derived from an EMBL/GenBank/DDBJ whole genome shotgun (WGS) entry which is preliminary data.</text>
</comment>
<proteinExistence type="predicted"/>
<sequence length="319" mass="35633">MGFKHYKFQPNEYVLVMKNGKVIKQGIGLSFFCNTLNTGMSVVPTVSFDTFFAFDDVLTSDFQRINIQGDISYIIRDYEKVAGMIDFSYTSESGYEGKKVEAKQVMGKRITNLAKTSVSKFVNARDVKAVIHAQEKLAAFLSEEMTSNEAIKELGLEVVTVSILAVSPSLETQKALESATREQILQQQDNAIYKRRNAAIEQERIVKENELNTEIKVAEKEHENQMLRQKNALEEVELESKVTKKKADARAYANEVVLKAMEAVDKDILLAILLSGMDSKTLIAKAFNSLAENTDKIGNLNISPDLLETLTSVGVTIRN</sequence>
<evidence type="ECO:0000256" key="1">
    <source>
        <dbReference type="SAM" id="Coils"/>
    </source>
</evidence>
<evidence type="ECO:0000313" key="3">
    <source>
        <dbReference type="EMBL" id="RGO54816.1"/>
    </source>
</evidence>
<dbReference type="AlphaFoldDB" id="A0A3E5GWR6"/>
<dbReference type="EMBL" id="QSVQ01000001">
    <property type="protein sequence ID" value="RGO54816.1"/>
    <property type="molecule type" value="Genomic_DNA"/>
</dbReference>
<organism evidence="3 4">
    <name type="scientific">Dorea formicigenerans</name>
    <dbReference type="NCBI Taxonomy" id="39486"/>
    <lineage>
        <taxon>Bacteria</taxon>
        <taxon>Bacillati</taxon>
        <taxon>Bacillota</taxon>
        <taxon>Clostridia</taxon>
        <taxon>Lachnospirales</taxon>
        <taxon>Lachnospiraceae</taxon>
        <taxon>Dorea</taxon>
    </lineage>
</organism>
<dbReference type="RefSeq" id="WP_117612658.1">
    <property type="nucleotide sequence ID" value="NZ_QSVQ01000001.1"/>
</dbReference>